<dbReference type="RefSeq" id="WP_367623036.1">
    <property type="nucleotide sequence ID" value="NZ_JBFNQD010000001.1"/>
</dbReference>
<feature type="transmembrane region" description="Helical" evidence="1">
    <location>
        <begin position="113"/>
        <end position="133"/>
    </location>
</feature>
<keyword evidence="1" id="KW-0472">Membrane</keyword>
<dbReference type="EMBL" id="JBFNQD010000001">
    <property type="protein sequence ID" value="MEW9304730.1"/>
    <property type="molecule type" value="Genomic_DNA"/>
</dbReference>
<sequence length="239" mass="25179">MRAKMIGFVGHYLLGRYLLPVYTALMIVALAVAGVFLTASDPGQAIFAFFDQPLAIVLASAIVLLLQYKPIQDKLRDLWRSGLVTVPIALLALCSPALAQTATATAASGFTEILTSVFTATAMSIIGWIAFIFQKRTGLQVEASIRSIEMGHRDAIEKAAGTAATLVMSAVAKGISKSDALAKAASYVESVVPDALAYFGLAGDALEIKIDAKLAELFGTKPIYQVDLGPATLTPANTQ</sequence>
<feature type="transmembrane region" description="Helical" evidence="1">
    <location>
        <begin position="21"/>
        <end position="39"/>
    </location>
</feature>
<reference evidence="2 3" key="1">
    <citation type="submission" date="2024-07" db="EMBL/GenBank/DDBJ databases">
        <title>Description of Labrys sedimenti sp. nov., isolated from a diclofenac-degrading enrichment culture.</title>
        <authorList>
            <person name="Tancsics A."/>
            <person name="Csepanyi A."/>
        </authorList>
    </citation>
    <scope>NUCLEOTIDE SEQUENCE [LARGE SCALE GENOMIC DNA]</scope>
    <source>
        <strain evidence="2 3">LMG 23578</strain>
    </source>
</reference>
<keyword evidence="3" id="KW-1185">Reference proteome</keyword>
<gene>
    <name evidence="2" type="ORF">ABXS05_04230</name>
</gene>
<name>A0ABV3PGI0_9HYPH</name>
<proteinExistence type="predicted"/>
<accession>A0ABV3PGI0</accession>
<evidence type="ECO:0000313" key="3">
    <source>
        <dbReference type="Proteomes" id="UP001555786"/>
    </source>
</evidence>
<feature type="transmembrane region" description="Helical" evidence="1">
    <location>
        <begin position="78"/>
        <end position="98"/>
    </location>
</feature>
<protein>
    <submittedName>
        <fullName evidence="2">Uncharacterized protein</fullName>
    </submittedName>
</protein>
<evidence type="ECO:0000313" key="2">
    <source>
        <dbReference type="EMBL" id="MEW9304730.1"/>
    </source>
</evidence>
<comment type="caution">
    <text evidence="2">The sequence shown here is derived from an EMBL/GenBank/DDBJ whole genome shotgun (WGS) entry which is preliminary data.</text>
</comment>
<evidence type="ECO:0000256" key="1">
    <source>
        <dbReference type="SAM" id="Phobius"/>
    </source>
</evidence>
<feature type="transmembrane region" description="Helical" evidence="1">
    <location>
        <begin position="45"/>
        <end position="66"/>
    </location>
</feature>
<organism evidence="2 3">
    <name type="scientific">Labrys neptuniae</name>
    <dbReference type="NCBI Taxonomy" id="376174"/>
    <lineage>
        <taxon>Bacteria</taxon>
        <taxon>Pseudomonadati</taxon>
        <taxon>Pseudomonadota</taxon>
        <taxon>Alphaproteobacteria</taxon>
        <taxon>Hyphomicrobiales</taxon>
        <taxon>Xanthobacteraceae</taxon>
        <taxon>Labrys</taxon>
    </lineage>
</organism>
<keyword evidence="1" id="KW-1133">Transmembrane helix</keyword>
<keyword evidence="1" id="KW-0812">Transmembrane</keyword>
<dbReference type="Proteomes" id="UP001555786">
    <property type="component" value="Unassembled WGS sequence"/>
</dbReference>